<name>A0A9X1T7U3_9HYPH</name>
<sequence>MKTQEDLAIAVRRMQQQYERGRMDRDILRGWVLGLPSYPQPHGAAVDALKAWFAIRQSDVTPEIRARDLDRLAAVADASAVRIPDGL</sequence>
<dbReference type="Proteomes" id="UP001139089">
    <property type="component" value="Unassembled WGS sequence"/>
</dbReference>
<dbReference type="AlphaFoldDB" id="A0A9X1T7U3"/>
<dbReference type="RefSeq" id="WP_231815322.1">
    <property type="nucleotide sequence ID" value="NZ_JAJOZR010000008.1"/>
</dbReference>
<organism evidence="1 2">
    <name type="scientific">Rhizobium quercicola</name>
    <dbReference type="NCBI Taxonomy" id="2901226"/>
    <lineage>
        <taxon>Bacteria</taxon>
        <taxon>Pseudomonadati</taxon>
        <taxon>Pseudomonadota</taxon>
        <taxon>Alphaproteobacteria</taxon>
        <taxon>Hyphomicrobiales</taxon>
        <taxon>Rhizobiaceae</taxon>
        <taxon>Rhizobium/Agrobacterium group</taxon>
        <taxon>Rhizobium</taxon>
    </lineage>
</organism>
<accession>A0A9X1T7U3</accession>
<comment type="caution">
    <text evidence="1">The sequence shown here is derived from an EMBL/GenBank/DDBJ whole genome shotgun (WGS) entry which is preliminary data.</text>
</comment>
<gene>
    <name evidence="1" type="ORF">LRX75_13955</name>
</gene>
<evidence type="ECO:0000313" key="2">
    <source>
        <dbReference type="Proteomes" id="UP001139089"/>
    </source>
</evidence>
<dbReference type="EMBL" id="JAJOZR010000008">
    <property type="protein sequence ID" value="MCD7110143.1"/>
    <property type="molecule type" value="Genomic_DNA"/>
</dbReference>
<reference evidence="1" key="1">
    <citation type="submission" date="2021-12" db="EMBL/GenBank/DDBJ databases">
        <authorList>
            <person name="Li Y."/>
        </authorList>
    </citation>
    <scope>NUCLEOTIDE SEQUENCE</scope>
    <source>
        <strain evidence="1">DKSPLA3</strain>
    </source>
</reference>
<protein>
    <submittedName>
        <fullName evidence="1">Uncharacterized protein</fullName>
    </submittedName>
</protein>
<proteinExistence type="predicted"/>
<evidence type="ECO:0000313" key="1">
    <source>
        <dbReference type="EMBL" id="MCD7110143.1"/>
    </source>
</evidence>
<keyword evidence="2" id="KW-1185">Reference proteome</keyword>